<evidence type="ECO:0000313" key="2">
    <source>
        <dbReference type="EMBL" id="KAG5567937.1"/>
    </source>
</evidence>
<keyword evidence="3" id="KW-1185">Reference proteome</keyword>
<keyword evidence="1" id="KW-1133">Transmembrane helix</keyword>
<dbReference type="Proteomes" id="UP000824120">
    <property type="component" value="Unassembled WGS sequence"/>
</dbReference>
<sequence length="152" mass="17763">MGILREIKLEIRISEMRWIDFGGGQDARFFYMAEVHLYGDVILRFVSFVKDVDSLIFLPVLLIIFTSIASVLELFCTDFSRVQGPSNSASLPLTLPTPHFVRLHWERRPTETVELQETFATGKYRKWKIILTGRPVEDLSLLYYRPPHCRRD</sequence>
<organism evidence="2 3">
    <name type="scientific">Solanum commersonii</name>
    <name type="common">Commerson's wild potato</name>
    <name type="synonym">Commerson's nightshade</name>
    <dbReference type="NCBI Taxonomy" id="4109"/>
    <lineage>
        <taxon>Eukaryota</taxon>
        <taxon>Viridiplantae</taxon>
        <taxon>Streptophyta</taxon>
        <taxon>Embryophyta</taxon>
        <taxon>Tracheophyta</taxon>
        <taxon>Spermatophyta</taxon>
        <taxon>Magnoliopsida</taxon>
        <taxon>eudicotyledons</taxon>
        <taxon>Gunneridae</taxon>
        <taxon>Pentapetalae</taxon>
        <taxon>asterids</taxon>
        <taxon>lamiids</taxon>
        <taxon>Solanales</taxon>
        <taxon>Solanaceae</taxon>
        <taxon>Solanoideae</taxon>
        <taxon>Solaneae</taxon>
        <taxon>Solanum</taxon>
    </lineage>
</organism>
<reference evidence="2" key="1">
    <citation type="submission" date="2020-09" db="EMBL/GenBank/DDBJ databases">
        <title>De no assembly of potato wild relative species, Solanum commersonii.</title>
        <authorList>
            <person name="Cho K."/>
        </authorList>
    </citation>
    <scope>NUCLEOTIDE SEQUENCE</scope>
    <source>
        <strain evidence="2">LZ3.2</strain>
        <tissue evidence="2">Leaf</tissue>
    </source>
</reference>
<evidence type="ECO:0000256" key="1">
    <source>
        <dbReference type="SAM" id="Phobius"/>
    </source>
</evidence>
<gene>
    <name evidence="2" type="ORF">H5410_065045</name>
</gene>
<name>A0A9J5VXN2_SOLCO</name>
<feature type="transmembrane region" description="Helical" evidence="1">
    <location>
        <begin position="55"/>
        <end position="76"/>
    </location>
</feature>
<evidence type="ECO:0000313" key="3">
    <source>
        <dbReference type="Proteomes" id="UP000824120"/>
    </source>
</evidence>
<keyword evidence="1" id="KW-0812">Transmembrane</keyword>
<proteinExistence type="predicted"/>
<accession>A0A9J5VXN2</accession>
<dbReference type="AlphaFoldDB" id="A0A9J5VXN2"/>
<protein>
    <submittedName>
        <fullName evidence="2">Uncharacterized protein</fullName>
    </submittedName>
</protein>
<dbReference type="EMBL" id="JACXVP010000335">
    <property type="protein sequence ID" value="KAG5567937.1"/>
    <property type="molecule type" value="Genomic_DNA"/>
</dbReference>
<keyword evidence="1" id="KW-0472">Membrane</keyword>
<comment type="caution">
    <text evidence="2">The sequence shown here is derived from an EMBL/GenBank/DDBJ whole genome shotgun (WGS) entry which is preliminary data.</text>
</comment>